<proteinExistence type="predicted"/>
<evidence type="ECO:0008006" key="3">
    <source>
        <dbReference type="Google" id="ProtNLM"/>
    </source>
</evidence>
<evidence type="ECO:0000313" key="1">
    <source>
        <dbReference type="EMBL" id="AET58565.1"/>
    </source>
</evidence>
<dbReference type="KEGG" id="pta:HPL003_09010"/>
<gene>
    <name evidence="1" type="ordered locus">HPL003_09010</name>
</gene>
<organism evidence="1 2">
    <name type="scientific">Paenibacillus terrae (strain HPL-003)</name>
    <dbReference type="NCBI Taxonomy" id="985665"/>
    <lineage>
        <taxon>Bacteria</taxon>
        <taxon>Bacillati</taxon>
        <taxon>Bacillota</taxon>
        <taxon>Bacilli</taxon>
        <taxon>Bacillales</taxon>
        <taxon>Paenibacillaceae</taxon>
        <taxon>Paenibacillus</taxon>
    </lineage>
</organism>
<reference key="2">
    <citation type="submission" date="2011-11" db="EMBL/GenBank/DDBJ databases">
        <authorList>
            <person name="Shin S.H."/>
            <person name="Kim S."/>
            <person name="Kim J.Y."/>
        </authorList>
    </citation>
    <scope>NUCLEOTIDE SEQUENCE</scope>
    <source>
        <strain>HPL-003</strain>
    </source>
</reference>
<reference evidence="1 2" key="3">
    <citation type="journal article" date="2012" name="J. Bacteriol.">
        <title>Genome Sequence of Paenibacillus terrae HPL-003, a Xylanase-Producing Bacterium Isolated from Soil Found in Forest Residue.</title>
        <authorList>
            <person name="Shin S.H."/>
            <person name="Kim S."/>
            <person name="Kim J.Y."/>
            <person name="Song H.Y."/>
            <person name="Cho S.J."/>
            <person name="Kim D.R."/>
            <person name="Lee K.I."/>
            <person name="Lim H.K."/>
            <person name="Park N.J."/>
            <person name="Hwang I.T."/>
            <person name="Yang K.S."/>
        </authorList>
    </citation>
    <scope>NUCLEOTIDE SEQUENCE [LARGE SCALE GENOMIC DNA]</scope>
    <source>
        <strain evidence="1 2">HPL-003</strain>
    </source>
</reference>
<dbReference type="Proteomes" id="UP000005876">
    <property type="component" value="Chromosome"/>
</dbReference>
<name>G7W009_PAETH</name>
<dbReference type="EMBL" id="CP003107">
    <property type="protein sequence ID" value="AET58565.1"/>
    <property type="molecule type" value="Genomic_DNA"/>
</dbReference>
<protein>
    <recommendedName>
        <fullName evidence="3">Transposase</fullName>
    </recommendedName>
</protein>
<dbReference type="HOGENOM" id="CLU_3138620_0_0_9"/>
<evidence type="ECO:0000313" key="2">
    <source>
        <dbReference type="Proteomes" id="UP000005876"/>
    </source>
</evidence>
<dbReference type="AlphaFoldDB" id="G7W009"/>
<sequence length="49" mass="5508">MKEPTLGKDSFLTLFMPLIDAEIDRIMEHQDGLIYNDGNANTSHSEEVA</sequence>
<accession>G7W009</accession>
<reference evidence="2" key="1">
    <citation type="submission" date="2011-11" db="EMBL/GenBank/DDBJ databases">
        <title>Complete sequence of Paenibacillus terrae HPL-003.</title>
        <authorList>
            <person name="Shin S.H."/>
            <person name="Kim S."/>
            <person name="Kim J.Y."/>
        </authorList>
    </citation>
    <scope>NUCLEOTIDE SEQUENCE [LARGE SCALE GENOMIC DNA]</scope>
    <source>
        <strain evidence="2">HPL-003</strain>
    </source>
</reference>